<reference evidence="2 3" key="1">
    <citation type="submission" date="2024-09" db="EMBL/GenBank/DDBJ databases">
        <title>Rethinking Asexuality: The Enigmatic Case of Functional Sexual Genes in Lepraria (Stereocaulaceae).</title>
        <authorList>
            <person name="Doellman M."/>
            <person name="Sun Y."/>
            <person name="Barcenas-Pena A."/>
            <person name="Lumbsch H.T."/>
            <person name="Grewe F."/>
        </authorList>
    </citation>
    <scope>NUCLEOTIDE SEQUENCE [LARGE SCALE GENOMIC DNA]</scope>
    <source>
        <strain evidence="2 3">Mercado 3170</strain>
    </source>
</reference>
<dbReference type="EMBL" id="JBEFKJ010000032">
    <property type="protein sequence ID" value="KAL2038449.1"/>
    <property type="molecule type" value="Genomic_DNA"/>
</dbReference>
<dbReference type="InterPro" id="IPR013898">
    <property type="entry name" value="Atg43"/>
</dbReference>
<name>A0ABR4A0Z6_9LECA</name>
<protein>
    <recommendedName>
        <fullName evidence="4">DUF1770-domain-containing protein</fullName>
    </recommendedName>
</protein>
<comment type="caution">
    <text evidence="2">The sequence shown here is derived from an EMBL/GenBank/DDBJ whole genome shotgun (WGS) entry which is preliminary data.</text>
</comment>
<sequence length="191" mass="20815">MSSAVANIASTIQSASIKHHPDPAYDLNPSTAASEKRPVSPQSVSSSEASIPEYVLKPIPRRSNLPPLPDLRFEQSYLASLDGAETYWKIAWITGRDQVLLPLVQGTLWTLALSGWRYWNKGATFSGQSLGARVRRWWWGVNNWKFEESAGIGTGAGAGAGSRSAGVLKDEKFAEHIGDYYSTQFGSGARD</sequence>
<evidence type="ECO:0000313" key="3">
    <source>
        <dbReference type="Proteomes" id="UP001590950"/>
    </source>
</evidence>
<proteinExistence type="predicted"/>
<evidence type="ECO:0000256" key="1">
    <source>
        <dbReference type="SAM" id="MobiDB-lite"/>
    </source>
</evidence>
<gene>
    <name evidence="2" type="ORF">N7G274_008788</name>
</gene>
<keyword evidence="3" id="KW-1185">Reference proteome</keyword>
<dbReference type="Proteomes" id="UP001590950">
    <property type="component" value="Unassembled WGS sequence"/>
</dbReference>
<organism evidence="2 3">
    <name type="scientific">Stereocaulon virgatum</name>
    <dbReference type="NCBI Taxonomy" id="373712"/>
    <lineage>
        <taxon>Eukaryota</taxon>
        <taxon>Fungi</taxon>
        <taxon>Dikarya</taxon>
        <taxon>Ascomycota</taxon>
        <taxon>Pezizomycotina</taxon>
        <taxon>Lecanoromycetes</taxon>
        <taxon>OSLEUM clade</taxon>
        <taxon>Lecanoromycetidae</taxon>
        <taxon>Lecanorales</taxon>
        <taxon>Lecanorineae</taxon>
        <taxon>Stereocaulaceae</taxon>
        <taxon>Stereocaulon</taxon>
    </lineage>
</organism>
<dbReference type="PANTHER" id="PTHR38699">
    <property type="entry name" value="CHROMOSOME 1, WHOLE GENOME SHOTGUN SEQUENCE"/>
    <property type="match status" value="1"/>
</dbReference>
<evidence type="ECO:0000313" key="2">
    <source>
        <dbReference type="EMBL" id="KAL2038449.1"/>
    </source>
</evidence>
<dbReference type="PANTHER" id="PTHR38699:SF1">
    <property type="entry name" value="MITOPHAGY RECEPTOR ATG43"/>
    <property type="match status" value="1"/>
</dbReference>
<evidence type="ECO:0008006" key="4">
    <source>
        <dbReference type="Google" id="ProtNLM"/>
    </source>
</evidence>
<accession>A0ABR4A0Z6</accession>
<dbReference type="Pfam" id="PF08589">
    <property type="entry name" value="ATG43"/>
    <property type="match status" value="1"/>
</dbReference>
<feature type="region of interest" description="Disordered" evidence="1">
    <location>
        <begin position="17"/>
        <end position="46"/>
    </location>
</feature>